<comment type="catalytic activity">
    <reaction evidence="1">
        <text>a 2-oxocarboxylate + H(+) = an aldehyde + CO2</text>
        <dbReference type="Rhea" id="RHEA:11628"/>
        <dbReference type="ChEBI" id="CHEBI:15378"/>
        <dbReference type="ChEBI" id="CHEBI:16526"/>
        <dbReference type="ChEBI" id="CHEBI:17478"/>
        <dbReference type="ChEBI" id="CHEBI:35179"/>
        <dbReference type="EC" id="4.1.1.1"/>
    </reaction>
</comment>
<dbReference type="GO" id="GO:0030976">
    <property type="term" value="F:thiamine pyrophosphate binding"/>
    <property type="evidence" value="ECO:0007669"/>
    <property type="project" value="InterPro"/>
</dbReference>
<evidence type="ECO:0000256" key="9">
    <source>
        <dbReference type="ARBA" id="ARBA00022842"/>
    </source>
</evidence>
<comment type="cofactor">
    <cofactor evidence="3">
        <name>thiamine diphosphate</name>
        <dbReference type="ChEBI" id="CHEBI:58937"/>
    </cofactor>
</comment>
<evidence type="ECO:0000256" key="3">
    <source>
        <dbReference type="ARBA" id="ARBA00001964"/>
    </source>
</evidence>
<gene>
    <name evidence="14" type="ORF">JCGZ_11733</name>
</gene>
<evidence type="ECO:0000256" key="7">
    <source>
        <dbReference type="ARBA" id="ARBA00022723"/>
    </source>
</evidence>
<dbReference type="EMBL" id="KK914632">
    <property type="protein sequence ID" value="KDP31357.1"/>
    <property type="molecule type" value="Genomic_DNA"/>
</dbReference>
<dbReference type="PANTHER" id="PTHR43452">
    <property type="entry name" value="PYRUVATE DECARBOXYLASE"/>
    <property type="match status" value="1"/>
</dbReference>
<dbReference type="OrthoDB" id="3970464at2759"/>
<evidence type="ECO:0000259" key="12">
    <source>
        <dbReference type="Pfam" id="PF00205"/>
    </source>
</evidence>
<dbReference type="InterPro" id="IPR012000">
    <property type="entry name" value="Thiamin_PyroP_enz_cen_dom"/>
</dbReference>
<sequence length="248" mass="26517">MASTTYHKASSSQTLGQHLACRLFQLNAGYAADGYARARGVGACVVTFRVGGLSILNPIAGAYSEDLPVICIVGGPNSNDYGSNRILHHTLGLPDFFQELRCFQAVTCHQAIINDLQYAQEQIDKANTKCLEESKPVYISISCNLATTPHPSFIPDPIPLIFSSKISNHMALKLAVEATAEILNKARNPVLVAGPRLRVAKACNAFLQLADSCGYAISVMPAAKGLVPENLPNFIGTYWGAASTSFCA</sequence>
<accession>A0A067K5G0</accession>
<evidence type="ECO:0000256" key="4">
    <source>
        <dbReference type="ARBA" id="ARBA00007812"/>
    </source>
</evidence>
<dbReference type="PANTHER" id="PTHR43452:SF22">
    <property type="entry name" value="PYRUVATE DECARBOXYLASE"/>
    <property type="match status" value="1"/>
</dbReference>
<dbReference type="GO" id="GO:0000287">
    <property type="term" value="F:magnesium ion binding"/>
    <property type="evidence" value="ECO:0007669"/>
    <property type="project" value="InterPro"/>
</dbReference>
<keyword evidence="10" id="KW-0786">Thiamine pyrophosphate</keyword>
<evidence type="ECO:0000256" key="11">
    <source>
        <dbReference type="ARBA" id="ARBA00023239"/>
    </source>
</evidence>
<dbReference type="SUPFAM" id="SSF52467">
    <property type="entry name" value="DHS-like NAD/FAD-binding domain"/>
    <property type="match status" value="1"/>
</dbReference>
<dbReference type="Gene3D" id="3.40.50.970">
    <property type="match status" value="1"/>
</dbReference>
<evidence type="ECO:0000256" key="6">
    <source>
        <dbReference type="ARBA" id="ARBA00013202"/>
    </source>
</evidence>
<dbReference type="SUPFAM" id="SSF52518">
    <property type="entry name" value="Thiamin diphosphate-binding fold (THDP-binding)"/>
    <property type="match status" value="1"/>
</dbReference>
<dbReference type="CDD" id="cd07038">
    <property type="entry name" value="TPP_PYR_PDC_IPDC_like"/>
    <property type="match status" value="1"/>
</dbReference>
<dbReference type="GO" id="GO:0004737">
    <property type="term" value="F:pyruvate decarboxylase activity"/>
    <property type="evidence" value="ECO:0007669"/>
    <property type="project" value="UniProtKB-EC"/>
</dbReference>
<dbReference type="InterPro" id="IPR012001">
    <property type="entry name" value="Thiamin_PyroP_enz_TPP-bd_dom"/>
</dbReference>
<dbReference type="InterPro" id="IPR029061">
    <property type="entry name" value="THDP-binding"/>
</dbReference>
<dbReference type="Gene3D" id="3.40.50.1220">
    <property type="entry name" value="TPP-binding domain"/>
    <property type="match status" value="1"/>
</dbReference>
<dbReference type="Pfam" id="PF00205">
    <property type="entry name" value="TPP_enzyme_M"/>
    <property type="match status" value="1"/>
</dbReference>
<comment type="subunit">
    <text evidence="5">Homotetramer.</text>
</comment>
<evidence type="ECO:0000313" key="15">
    <source>
        <dbReference type="Proteomes" id="UP000027138"/>
    </source>
</evidence>
<dbReference type="EC" id="4.1.1.1" evidence="6"/>
<dbReference type="InterPro" id="IPR029035">
    <property type="entry name" value="DHS-like_NAD/FAD-binding_dom"/>
</dbReference>
<keyword evidence="7" id="KW-0479">Metal-binding</keyword>
<protein>
    <recommendedName>
        <fullName evidence="6">pyruvate decarboxylase</fullName>
        <ecNumber evidence="6">4.1.1.1</ecNumber>
    </recommendedName>
</protein>
<evidence type="ECO:0000313" key="14">
    <source>
        <dbReference type="EMBL" id="KDP31357.1"/>
    </source>
</evidence>
<evidence type="ECO:0000256" key="8">
    <source>
        <dbReference type="ARBA" id="ARBA00022793"/>
    </source>
</evidence>
<comment type="similarity">
    <text evidence="4">Belongs to the TPP enzyme family.</text>
</comment>
<dbReference type="GO" id="GO:0000949">
    <property type="term" value="P:aromatic amino acid family catabolic process to alcohol via Ehrlich pathway"/>
    <property type="evidence" value="ECO:0007669"/>
    <property type="project" value="TreeGrafter"/>
</dbReference>
<name>A0A067K5G0_JATCU</name>
<evidence type="ECO:0000256" key="2">
    <source>
        <dbReference type="ARBA" id="ARBA00001920"/>
    </source>
</evidence>
<evidence type="ECO:0000256" key="10">
    <source>
        <dbReference type="ARBA" id="ARBA00023052"/>
    </source>
</evidence>
<dbReference type="AlphaFoldDB" id="A0A067K5G0"/>
<evidence type="ECO:0000259" key="13">
    <source>
        <dbReference type="Pfam" id="PF02776"/>
    </source>
</evidence>
<feature type="domain" description="Thiamine pyrophosphate enzyme N-terminal TPP-binding" evidence="13">
    <location>
        <begin position="26"/>
        <end position="88"/>
    </location>
</feature>
<evidence type="ECO:0000256" key="1">
    <source>
        <dbReference type="ARBA" id="ARBA00001041"/>
    </source>
</evidence>
<keyword evidence="11" id="KW-0456">Lyase</keyword>
<dbReference type="Pfam" id="PF02776">
    <property type="entry name" value="TPP_enzyme_N"/>
    <property type="match status" value="1"/>
</dbReference>
<keyword evidence="8" id="KW-0210">Decarboxylase</keyword>
<dbReference type="InterPro" id="IPR047213">
    <property type="entry name" value="TPP_PYR_PDC_IPDC-like"/>
</dbReference>
<feature type="domain" description="Thiamine pyrophosphate enzyme central" evidence="12">
    <location>
        <begin position="176"/>
        <end position="245"/>
    </location>
</feature>
<dbReference type="Proteomes" id="UP000027138">
    <property type="component" value="Unassembled WGS sequence"/>
</dbReference>
<evidence type="ECO:0000256" key="5">
    <source>
        <dbReference type="ARBA" id="ARBA00011881"/>
    </source>
</evidence>
<keyword evidence="15" id="KW-1185">Reference proteome</keyword>
<organism evidence="14 15">
    <name type="scientific">Jatropha curcas</name>
    <name type="common">Barbados nut</name>
    <dbReference type="NCBI Taxonomy" id="180498"/>
    <lineage>
        <taxon>Eukaryota</taxon>
        <taxon>Viridiplantae</taxon>
        <taxon>Streptophyta</taxon>
        <taxon>Embryophyta</taxon>
        <taxon>Tracheophyta</taxon>
        <taxon>Spermatophyta</taxon>
        <taxon>Magnoliopsida</taxon>
        <taxon>eudicotyledons</taxon>
        <taxon>Gunneridae</taxon>
        <taxon>Pentapetalae</taxon>
        <taxon>rosids</taxon>
        <taxon>fabids</taxon>
        <taxon>Malpighiales</taxon>
        <taxon>Euphorbiaceae</taxon>
        <taxon>Crotonoideae</taxon>
        <taxon>Jatropheae</taxon>
        <taxon>Jatropha</taxon>
    </lineage>
</organism>
<comment type="cofactor">
    <cofactor evidence="2">
        <name>a metal cation</name>
        <dbReference type="ChEBI" id="CHEBI:25213"/>
    </cofactor>
</comment>
<reference evidence="14 15" key="1">
    <citation type="journal article" date="2014" name="PLoS ONE">
        <title>Global Analysis of Gene Expression Profiles in Physic Nut (Jatropha curcas L.) Seedlings Exposed to Salt Stress.</title>
        <authorList>
            <person name="Zhang L."/>
            <person name="Zhang C."/>
            <person name="Wu P."/>
            <person name="Chen Y."/>
            <person name="Li M."/>
            <person name="Jiang H."/>
            <person name="Wu G."/>
        </authorList>
    </citation>
    <scope>NUCLEOTIDE SEQUENCE [LARGE SCALE GENOMIC DNA]</scope>
    <source>
        <strain evidence="15">cv. GZQX0401</strain>
        <tissue evidence="14">Young leaves</tissue>
    </source>
</reference>
<dbReference type="STRING" id="180498.A0A067K5G0"/>
<proteinExistence type="inferred from homology"/>
<dbReference type="InterPro" id="IPR012110">
    <property type="entry name" value="PDC/IPDC-like"/>
</dbReference>
<dbReference type="GO" id="GO:0005829">
    <property type="term" value="C:cytosol"/>
    <property type="evidence" value="ECO:0007669"/>
    <property type="project" value="TreeGrafter"/>
</dbReference>
<keyword evidence="9" id="KW-0460">Magnesium</keyword>